<dbReference type="PANTHER" id="PTHR47800">
    <property type="entry name" value="C2 DOMAIN-CONTAINING PROTEIN"/>
    <property type="match status" value="1"/>
</dbReference>
<feature type="domain" description="C2" evidence="2">
    <location>
        <begin position="1129"/>
        <end position="1249"/>
    </location>
</feature>
<dbReference type="GO" id="GO:0010628">
    <property type="term" value="P:positive regulation of gene expression"/>
    <property type="evidence" value="ECO:0007669"/>
    <property type="project" value="TreeGrafter"/>
</dbReference>
<sequence length="2140" mass="249644">MDCDNDGNISPQEFKNGLEGLKIFINQKDFVNFYSIIDKNMETKKIDLNLSFEDRFEKDEFEEIQLNLNPSEKFTSSQTEPNQNNQIKFSSDLTFVNGDLKIQIPFIQNIFENENQQHNFKEIYIRFILRGSDKPDFCKNIVLFEPKQVSGQIGVQIKWIPANSKEFTGGQIIEKDLFKQEKTTFTHSIVEKGILEFHIISAFLQQKQEKLKCQITLPLSKPESFDAKYDAQGNPFWSQKCTKELQAMTLKQIDSLSLLLYYEKGALIKEKYPIGNLYIDWQECLIYPGEYLTKKSYLFKQNSQIEKPSKVYIQLRWIPESLFQKLLGYKLGSTLKDKKKEIINRQEDLLEGILKIMLVRAKDLQGNVSKDSSDPYVKFFFENYDQEITIRSKTKKYTINPVWTQILQLNISYYKEGTIPPLKLEIWDQNALKDDSLGTSIIDITPSIQNPCTWAVDNYFDVEDPVLKNRENKPQIYIQTYFVPKGVTDPNIKPKDKDNLLQIRDENIIQGSLKIRIIHARELPGINRNNTSDPYVQMTLPGGQKEVKTSTISNTVNPQWNETFLEKILISKDRMAPLKIIVKNHDYLSQDDLLGIADVDWSKCVEEPGQWAVNNVFELQGGSKEVRSKSKQLGFLYVQIKFLEEYMIDDQTIPPLIENLAQMISEKQGLYKGTLRIFLVHGKNLVNSDGKNELNDSFVVFKVPGGKEVKSNIIKSLNPVWKQIYNIDIFMPKNTIQPMRVEVLDNDLFGKDLVGYCNIDLNELLNKPGVWAINQSFNLDADQNMRIKYKTDYFGEIYMQIMFVTTGLFNEDKPLPLNEDLDQKNREEKEKNKLVGVFEINVVMAQNLKAKDIISKSSDTYAEIIFPDKNKVQTKAIQKSLNPLWNQTFRHRINIIKEQYQPLKIRILNENTMAIDDILSYLELDWLDCFKNSTLWRINDIYQLQGEKKMGEDLGKIYIQCKFLNDSDLESPQANYICKTPEPLIPEYGRVLGNISVNIISGANLKNTDLIGKSDPYVKAYIEKDPSNFLKTIAIKDDLNPVWNFNGNIFLNLLRCQVKNEYVIFDVYDEDNVTDELIGQCKVHIVDLLENPDKDIQQDIIIQDIKKPQTNYGTLRILLKFTKSTFCEDLGGLRIPDTIINGHLFVKIVNGRQFKKTDLIGSCDPYVVFNIDLYPDKKYKSEPFKKNQNPDFNFLQQIPIEIQQKKSRQLSLQIKYYDDDLVGKSVLGGTTIHLSELFENQSLWFSQYYQLLDDKGNQTTQYSFIQINWRPENSKDTPDAPPVEDFQEFLKKIEPPKTQYQIFINLIGARKLKSSWTDIPDPFAEIKLSKATKTILTTKTIENNTFPIWNFCDKFTIQINEKELEILKMYITVIDYNYIKNDKIGSVEIALKPLFQTKNWFNQILPILDENSFPGAGEINVQILCKKEDEDLGSLETIPPMNLFENQKNEEEKKLQELKEKENIKNKEPTIKGELFFNIIESRNLLNLDTFDLSDPFVEVTFNFSKQTFKTPTINNNLNPQWNFTYKQLIEIRQSEMQKTTILFNIYDYDYNANDLLGYVEIEADNLFKNPGTWSNEIHQVSDAKGTRGKNGLFYPQIQWRPEGYKIDENLPIKHDISQFYKGVTPKGTVIIGVVSAKRSYIRSRRQRQIFRCLVNNLICWIKNIRTSKIQSLNPEWKQIIQFKVNFKDRSEMPFLYCSLVDWNFIGDTFLGDFECDISQILESPNQWGIQKEYALVNMKKQKIVNEPTGTVLLKIGFVEEGKDKEQGQWVLIVDKIDVLAQQQRQSVLYSLLDWLQNNKNQLTLVGITSDTEFQEKLEKRVKSRFQPDAFNCFFYDVQACIEIIQQRFNNIYNLFPENETTLELKDIFLDEKIQEYFKQNFQLQMKSIKYILSFLKTSLSLMNYEDFQMNQEIQNLDLYILELFEKAEIYHQKSREMVHAINCTQPELYVLICIQKLIQDNRHPINTITVLNEIRLTIIGVAPENQIKYPKINPSYIDPYEISNGHTHLFLLNDKDKNMQWTQESVFKMQLALKLAEGKISKKVGKPRCKIVNVFLGDNPYYLDEIRLAVKFDLPIIVVKGSDICDEIIANYNKEEKQYKFVNLEFEELLNKGHFYMLDSIDSEDIAQYIHFLLTFTPY</sequence>
<protein>
    <submittedName>
        <fullName evidence="4">Uncharacterized protein</fullName>
    </submittedName>
</protein>
<evidence type="ECO:0000313" key="4">
    <source>
        <dbReference type="EMBL" id="EGR27332.1"/>
    </source>
</evidence>
<dbReference type="GO" id="GO:0005509">
    <property type="term" value="F:calcium ion binding"/>
    <property type="evidence" value="ECO:0007669"/>
    <property type="project" value="InterPro"/>
</dbReference>
<dbReference type="eggNOG" id="KOG1012">
    <property type="taxonomic scope" value="Eukaryota"/>
</dbReference>
<dbReference type="STRING" id="857967.G0R5B9"/>
<dbReference type="CDD" id="cd00030">
    <property type="entry name" value="C2"/>
    <property type="match status" value="7"/>
</dbReference>
<dbReference type="SUPFAM" id="SSF49562">
    <property type="entry name" value="C2 domain (Calcium/lipid-binding domain, CaLB)"/>
    <property type="match status" value="9"/>
</dbReference>
<name>G0R5B9_ICHMU</name>
<feature type="domain" description="C2" evidence="2">
    <location>
        <begin position="1456"/>
        <end position="1579"/>
    </location>
</feature>
<reference evidence="4 5" key="1">
    <citation type="submission" date="2011-07" db="EMBL/GenBank/DDBJ databases">
        <authorList>
            <person name="Coyne R."/>
            <person name="Brami D."/>
            <person name="Johnson J."/>
            <person name="Hostetler J."/>
            <person name="Hannick L."/>
            <person name="Clark T."/>
            <person name="Cassidy-Hanley D."/>
            <person name="Inman J."/>
        </authorList>
    </citation>
    <scope>NUCLEOTIDE SEQUENCE [LARGE SCALE GENOMIC DNA]</scope>
    <source>
        <strain evidence="4 5">G5</strain>
    </source>
</reference>
<dbReference type="Pfam" id="PF18171">
    <property type="entry name" value="LSDAT_prok"/>
    <property type="match status" value="1"/>
</dbReference>
<dbReference type="InterPro" id="IPR002048">
    <property type="entry name" value="EF_hand_dom"/>
</dbReference>
<dbReference type="PANTHER" id="PTHR47800:SF5">
    <property type="entry name" value="FER-1-LIKE PROTEIN 6"/>
    <property type="match status" value="1"/>
</dbReference>
<evidence type="ECO:0000256" key="1">
    <source>
        <dbReference type="SAM" id="Coils"/>
    </source>
</evidence>
<dbReference type="SMART" id="SM00239">
    <property type="entry name" value="C2"/>
    <property type="match status" value="9"/>
</dbReference>
<dbReference type="InterPro" id="IPR035892">
    <property type="entry name" value="C2_domain_sf"/>
</dbReference>
<proteinExistence type="predicted"/>
<dbReference type="PROSITE" id="PS00018">
    <property type="entry name" value="EF_HAND_1"/>
    <property type="match status" value="1"/>
</dbReference>
<dbReference type="InterPro" id="IPR041482">
    <property type="entry name" value="LSDAT_prok"/>
</dbReference>
<keyword evidence="1" id="KW-0175">Coiled coil</keyword>
<evidence type="ECO:0000259" key="3">
    <source>
        <dbReference type="PROSITE" id="PS50222"/>
    </source>
</evidence>
<dbReference type="Pfam" id="PF00168">
    <property type="entry name" value="C2"/>
    <property type="match status" value="9"/>
</dbReference>
<feature type="domain" description="EF-hand" evidence="3">
    <location>
        <begin position="1"/>
        <end position="24"/>
    </location>
</feature>
<feature type="domain" description="C2" evidence="2">
    <location>
        <begin position="656"/>
        <end position="774"/>
    </location>
</feature>
<accession>G0R5B9</accession>
<dbReference type="InParanoid" id="G0R5B9"/>
<evidence type="ECO:0000259" key="2">
    <source>
        <dbReference type="PROSITE" id="PS50004"/>
    </source>
</evidence>
<gene>
    <name evidence="4" type="ORF">IMG5_197670</name>
</gene>
<dbReference type="Gene3D" id="3.40.50.300">
    <property type="entry name" value="P-loop containing nucleotide triphosphate hydrolases"/>
    <property type="match status" value="1"/>
</dbReference>
<dbReference type="PROSITE" id="PS50004">
    <property type="entry name" value="C2"/>
    <property type="match status" value="8"/>
</dbReference>
<dbReference type="InterPro" id="IPR027417">
    <property type="entry name" value="P-loop_NTPase"/>
</dbReference>
<feature type="coiled-coil region" evidence="1">
    <location>
        <begin position="1441"/>
        <end position="1468"/>
    </location>
</feature>
<evidence type="ECO:0000313" key="5">
    <source>
        <dbReference type="Proteomes" id="UP000008983"/>
    </source>
</evidence>
<feature type="domain" description="C2" evidence="2">
    <location>
        <begin position="817"/>
        <end position="942"/>
    </location>
</feature>
<feature type="domain" description="C2" evidence="2">
    <location>
        <begin position="335"/>
        <end position="459"/>
    </location>
</feature>
<dbReference type="OrthoDB" id="285703at2759"/>
<dbReference type="Gene3D" id="1.10.8.60">
    <property type="match status" value="1"/>
</dbReference>
<organism evidence="4 5">
    <name type="scientific">Ichthyophthirius multifiliis</name>
    <name type="common">White spot disease agent</name>
    <name type="synonym">Ich</name>
    <dbReference type="NCBI Taxonomy" id="5932"/>
    <lineage>
        <taxon>Eukaryota</taxon>
        <taxon>Sar</taxon>
        <taxon>Alveolata</taxon>
        <taxon>Ciliophora</taxon>
        <taxon>Intramacronucleata</taxon>
        <taxon>Oligohymenophorea</taxon>
        <taxon>Hymenostomatida</taxon>
        <taxon>Ophryoglenina</taxon>
        <taxon>Ichthyophthirius</taxon>
    </lineage>
</organism>
<dbReference type="PROSITE" id="PS50222">
    <property type="entry name" value="EF_HAND_2"/>
    <property type="match status" value="1"/>
</dbReference>
<keyword evidence="5" id="KW-1185">Reference proteome</keyword>
<dbReference type="InterPro" id="IPR000008">
    <property type="entry name" value="C2_dom"/>
</dbReference>
<dbReference type="Proteomes" id="UP000008983">
    <property type="component" value="Unassembled WGS sequence"/>
</dbReference>
<dbReference type="RefSeq" id="XP_004024216.1">
    <property type="nucleotide sequence ID" value="XM_004024167.1"/>
</dbReference>
<dbReference type="eggNOG" id="KOG1013">
    <property type="taxonomic scope" value="Eukaryota"/>
</dbReference>
<dbReference type="Gene3D" id="2.60.40.150">
    <property type="entry name" value="C2 domain"/>
    <property type="match status" value="9"/>
</dbReference>
<dbReference type="SUPFAM" id="SSF52540">
    <property type="entry name" value="P-loop containing nucleoside triphosphate hydrolases"/>
    <property type="match status" value="1"/>
</dbReference>
<dbReference type="eggNOG" id="KOG1030">
    <property type="taxonomic scope" value="Eukaryota"/>
</dbReference>
<feature type="domain" description="C2" evidence="2">
    <location>
        <begin position="1282"/>
        <end position="1405"/>
    </location>
</feature>
<feature type="domain" description="C2" evidence="2">
    <location>
        <begin position="973"/>
        <end position="1100"/>
    </location>
</feature>
<dbReference type="EMBL" id="GL984367">
    <property type="protein sequence ID" value="EGR27332.1"/>
    <property type="molecule type" value="Genomic_DNA"/>
</dbReference>
<dbReference type="InterPro" id="IPR018247">
    <property type="entry name" value="EF_Hand_1_Ca_BS"/>
</dbReference>
<feature type="domain" description="C2" evidence="2">
    <location>
        <begin position="494"/>
        <end position="614"/>
    </location>
</feature>
<dbReference type="GeneID" id="14903400"/>